<evidence type="ECO:0000256" key="6">
    <source>
        <dbReference type="ARBA" id="ARBA00023216"/>
    </source>
</evidence>
<evidence type="ECO:0000256" key="10">
    <source>
        <dbReference type="ARBA" id="ARBA00077076"/>
    </source>
</evidence>
<name>A0A7E6FUS0_9MOLL</name>
<dbReference type="InterPro" id="IPR018252">
    <property type="entry name" value="Annexin_repeat_CS"/>
</dbReference>
<proteinExistence type="inferred from homology"/>
<dbReference type="GO" id="GO:0005509">
    <property type="term" value="F:calcium ion binding"/>
    <property type="evidence" value="ECO:0007669"/>
    <property type="project" value="InterPro"/>
</dbReference>
<dbReference type="FunFam" id="1.10.220.10:FF:000002">
    <property type="entry name" value="Annexin"/>
    <property type="match status" value="1"/>
</dbReference>
<sequence length="188" mass="21681">MDIASDTSGDFQDLLKLQMEAQRDESKQTVESHKVQKEQARQDALELYAAGEKRFGTSERRFNNIFCTRNFYHLKHVCEYYTEVAGHDIEEAVKSETSGDLKSAYLDIVRMSRSLPGYFAYRLNKSMKGLGTKDLNLIRLLVSRSEIDMVQIRDEYEQMFEETLATAIQGETMGDYEEVLLALIGHRM</sequence>
<gene>
    <name evidence="13" type="primary">LOC115226900</name>
</gene>
<dbReference type="InterPro" id="IPR037104">
    <property type="entry name" value="Annexin_sf"/>
</dbReference>
<evidence type="ECO:0000256" key="8">
    <source>
        <dbReference type="ARBA" id="ARBA00059330"/>
    </source>
</evidence>
<dbReference type="GO" id="GO:0012506">
    <property type="term" value="C:vesicle membrane"/>
    <property type="evidence" value="ECO:0007669"/>
    <property type="project" value="TreeGrafter"/>
</dbReference>
<dbReference type="PROSITE" id="PS51897">
    <property type="entry name" value="ANNEXIN_2"/>
    <property type="match status" value="2"/>
</dbReference>
<dbReference type="GO" id="GO:0032509">
    <property type="term" value="P:endosome transport via multivesicular body sorting pathway"/>
    <property type="evidence" value="ECO:0007669"/>
    <property type="project" value="TreeGrafter"/>
</dbReference>
<evidence type="ECO:0000256" key="9">
    <source>
        <dbReference type="ARBA" id="ARBA00060393"/>
    </source>
</evidence>
<dbReference type="Proteomes" id="UP000515154">
    <property type="component" value="Unplaced"/>
</dbReference>
<comment type="similarity">
    <text evidence="3 11">Belongs to the annexin family.</text>
</comment>
<evidence type="ECO:0000256" key="1">
    <source>
        <dbReference type="ARBA" id="ARBA00004340"/>
    </source>
</evidence>
<dbReference type="InterPro" id="IPR018502">
    <property type="entry name" value="Annexin_repeat"/>
</dbReference>
<evidence type="ECO:0000313" key="12">
    <source>
        <dbReference type="Proteomes" id="UP000515154"/>
    </source>
</evidence>
<evidence type="ECO:0000256" key="5">
    <source>
        <dbReference type="ARBA" id="ARBA00022837"/>
    </source>
</evidence>
<evidence type="ECO:0000256" key="4">
    <source>
        <dbReference type="ARBA" id="ARBA00022737"/>
    </source>
</evidence>
<dbReference type="FunFam" id="1.10.220.10:FF:000001">
    <property type="entry name" value="Annexin"/>
    <property type="match status" value="1"/>
</dbReference>
<dbReference type="GO" id="GO:0001786">
    <property type="term" value="F:phosphatidylserine binding"/>
    <property type="evidence" value="ECO:0007669"/>
    <property type="project" value="TreeGrafter"/>
</dbReference>
<evidence type="ECO:0000256" key="11">
    <source>
        <dbReference type="RuleBase" id="RU003540"/>
    </source>
</evidence>
<protein>
    <recommendedName>
        <fullName evidence="10 11">Annexin</fullName>
    </recommendedName>
</protein>
<comment type="subcellular location">
    <subcellularLocation>
        <location evidence="1">Host cell</location>
    </subcellularLocation>
    <subcellularLocation>
        <location evidence="2">Secreted</location>
        <location evidence="2">Extracellular exosome</location>
    </subcellularLocation>
    <subcellularLocation>
        <location evidence="9">Tegument</location>
    </subcellularLocation>
</comment>
<keyword evidence="12" id="KW-1185">Reference proteome</keyword>
<keyword evidence="6 11" id="KW-0041">Annexin</keyword>
<evidence type="ECO:0000256" key="2">
    <source>
        <dbReference type="ARBA" id="ARBA00004550"/>
    </source>
</evidence>
<dbReference type="PRINTS" id="PR00196">
    <property type="entry name" value="ANNEXIN"/>
</dbReference>
<dbReference type="PANTHER" id="PTHR10502">
    <property type="entry name" value="ANNEXIN"/>
    <property type="match status" value="1"/>
</dbReference>
<dbReference type="GO" id="GO:0005634">
    <property type="term" value="C:nucleus"/>
    <property type="evidence" value="ECO:0007669"/>
    <property type="project" value="TreeGrafter"/>
</dbReference>
<dbReference type="Gene3D" id="1.10.220.10">
    <property type="entry name" value="Annexin"/>
    <property type="match status" value="2"/>
</dbReference>
<dbReference type="RefSeq" id="XP_036371395.1">
    <property type="nucleotide sequence ID" value="XM_036515502.1"/>
</dbReference>
<keyword evidence="5 11" id="KW-0106">Calcium</keyword>
<dbReference type="SMART" id="SM00335">
    <property type="entry name" value="ANX"/>
    <property type="match status" value="2"/>
</dbReference>
<dbReference type="Pfam" id="PF00191">
    <property type="entry name" value="Annexin"/>
    <property type="match status" value="2"/>
</dbReference>
<comment type="function">
    <text evidence="8">Involved in reproduction of the worm. Involved in host-parasite interaction. Delivered into the host cell by means of parasite exosomes. Binds to acidic phospholipid membranes in a calcium-dependent manner in vitro. Causes aggregation of liposomes in the presence of calcium, but not in its absence. Likely to promote membrane fusion. May provide structural integrity within the tegument.</text>
</comment>
<dbReference type="PANTHER" id="PTHR10502:SF233">
    <property type="entry name" value="ANNEXIN B9"/>
    <property type="match status" value="1"/>
</dbReference>
<comment type="domain">
    <text evidence="11">A pair of annexin repeats may form one binding site for calcium and phospholipid.</text>
</comment>
<keyword evidence="4 11" id="KW-0677">Repeat</keyword>
<dbReference type="KEGG" id="osn:115226900"/>
<dbReference type="InterPro" id="IPR001464">
    <property type="entry name" value="Annexin"/>
</dbReference>
<evidence type="ECO:0000256" key="3">
    <source>
        <dbReference type="ARBA" id="ARBA00007831"/>
    </source>
</evidence>
<dbReference type="GO" id="GO:0005886">
    <property type="term" value="C:plasma membrane"/>
    <property type="evidence" value="ECO:0007669"/>
    <property type="project" value="TreeGrafter"/>
</dbReference>
<keyword evidence="7 11" id="KW-0111">Calcium/phospholipid-binding</keyword>
<evidence type="ECO:0000256" key="7">
    <source>
        <dbReference type="ARBA" id="ARBA00023302"/>
    </source>
</evidence>
<evidence type="ECO:0000313" key="13">
    <source>
        <dbReference type="RefSeq" id="XP_036371395.1"/>
    </source>
</evidence>
<dbReference type="GO" id="GO:0043657">
    <property type="term" value="C:host cell"/>
    <property type="evidence" value="ECO:0007669"/>
    <property type="project" value="UniProtKB-SubCell"/>
</dbReference>
<dbReference type="GO" id="GO:0005576">
    <property type="term" value="C:extracellular region"/>
    <property type="evidence" value="ECO:0007669"/>
    <property type="project" value="UniProtKB-SubCell"/>
</dbReference>
<dbReference type="GO" id="GO:0005544">
    <property type="term" value="F:calcium-dependent phospholipid binding"/>
    <property type="evidence" value="ECO:0007669"/>
    <property type="project" value="UniProtKB-KW"/>
</dbReference>
<dbReference type="SUPFAM" id="SSF47874">
    <property type="entry name" value="Annexin"/>
    <property type="match status" value="1"/>
</dbReference>
<dbReference type="AlphaFoldDB" id="A0A7E6FUS0"/>
<reference evidence="13" key="1">
    <citation type="submission" date="2025-08" db="UniProtKB">
        <authorList>
            <consortium name="RefSeq"/>
        </authorList>
    </citation>
    <scope>IDENTIFICATION</scope>
</reference>
<organism evidence="12 13">
    <name type="scientific">Octopus sinensis</name>
    <name type="common">East Asian common octopus</name>
    <dbReference type="NCBI Taxonomy" id="2607531"/>
    <lineage>
        <taxon>Eukaryota</taxon>
        <taxon>Metazoa</taxon>
        <taxon>Spiralia</taxon>
        <taxon>Lophotrochozoa</taxon>
        <taxon>Mollusca</taxon>
        <taxon>Cephalopoda</taxon>
        <taxon>Coleoidea</taxon>
        <taxon>Octopodiformes</taxon>
        <taxon>Octopoda</taxon>
        <taxon>Incirrata</taxon>
        <taxon>Octopodidae</taxon>
        <taxon>Octopus</taxon>
    </lineage>
</organism>
<dbReference type="GO" id="GO:0005737">
    <property type="term" value="C:cytoplasm"/>
    <property type="evidence" value="ECO:0007669"/>
    <property type="project" value="TreeGrafter"/>
</dbReference>
<accession>A0A7E6FUS0</accession>
<dbReference type="PROSITE" id="PS00223">
    <property type="entry name" value="ANNEXIN_1"/>
    <property type="match status" value="1"/>
</dbReference>